<comment type="similarity">
    <text evidence="1 3">Belongs to the Nudix hydrolase family.</text>
</comment>
<dbReference type="InterPro" id="IPR015797">
    <property type="entry name" value="NUDIX_hydrolase-like_dom_sf"/>
</dbReference>
<feature type="domain" description="Nudix hydrolase" evidence="4">
    <location>
        <begin position="63"/>
        <end position="198"/>
    </location>
</feature>
<dbReference type="PROSITE" id="PS51462">
    <property type="entry name" value="NUDIX"/>
    <property type="match status" value="1"/>
</dbReference>
<dbReference type="Pfam" id="PF00293">
    <property type="entry name" value="NUDIX"/>
    <property type="match status" value="1"/>
</dbReference>
<dbReference type="RefSeq" id="WP_187242862.1">
    <property type="nucleotide sequence ID" value="NZ_BAAAOK010000028.1"/>
</dbReference>
<evidence type="ECO:0000256" key="3">
    <source>
        <dbReference type="RuleBase" id="RU003476"/>
    </source>
</evidence>
<dbReference type="Proteomes" id="UP000805614">
    <property type="component" value="Unassembled WGS sequence"/>
</dbReference>
<dbReference type="SUPFAM" id="SSF55811">
    <property type="entry name" value="Nudix"/>
    <property type="match status" value="1"/>
</dbReference>
<keyword evidence="2 3" id="KW-0378">Hydrolase</keyword>
<accession>A0ABR7LN50</accession>
<dbReference type="InterPro" id="IPR020084">
    <property type="entry name" value="NUDIX_hydrolase_CS"/>
</dbReference>
<evidence type="ECO:0000313" key="6">
    <source>
        <dbReference type="Proteomes" id="UP000805614"/>
    </source>
</evidence>
<dbReference type="GO" id="GO:0016787">
    <property type="term" value="F:hydrolase activity"/>
    <property type="evidence" value="ECO:0007669"/>
    <property type="project" value="UniProtKB-KW"/>
</dbReference>
<dbReference type="PANTHER" id="PTHR43736:SF1">
    <property type="entry name" value="DIHYDRONEOPTERIN TRIPHOSPHATE DIPHOSPHATASE"/>
    <property type="match status" value="1"/>
</dbReference>
<name>A0ABR7LN50_9ACTN</name>
<dbReference type="InterPro" id="IPR000086">
    <property type="entry name" value="NUDIX_hydrolase_dom"/>
</dbReference>
<dbReference type="EMBL" id="JABVEC010000006">
    <property type="protein sequence ID" value="MBC6465838.1"/>
    <property type="molecule type" value="Genomic_DNA"/>
</dbReference>
<keyword evidence="6" id="KW-1185">Reference proteome</keyword>
<dbReference type="PROSITE" id="PS00893">
    <property type="entry name" value="NUDIX_BOX"/>
    <property type="match status" value="1"/>
</dbReference>
<reference evidence="5 6" key="1">
    <citation type="submission" date="2020-06" db="EMBL/GenBank/DDBJ databases">
        <title>Actinomadura xiongansis sp. nov., isolated from soil of Baiyangdian.</title>
        <authorList>
            <person name="Zhang X."/>
        </authorList>
    </citation>
    <scope>NUCLEOTIDE SEQUENCE [LARGE SCALE GENOMIC DNA]</scope>
    <source>
        <strain evidence="5 6">HBUM206468</strain>
    </source>
</reference>
<evidence type="ECO:0000256" key="1">
    <source>
        <dbReference type="ARBA" id="ARBA00005582"/>
    </source>
</evidence>
<dbReference type="PRINTS" id="PR00502">
    <property type="entry name" value="NUDIXFAMILY"/>
</dbReference>
<evidence type="ECO:0000259" key="4">
    <source>
        <dbReference type="PROSITE" id="PS51462"/>
    </source>
</evidence>
<evidence type="ECO:0000256" key="2">
    <source>
        <dbReference type="ARBA" id="ARBA00022801"/>
    </source>
</evidence>
<comment type="caution">
    <text evidence="5">The sequence shown here is derived from an EMBL/GenBank/DDBJ whole genome shotgun (WGS) entry which is preliminary data.</text>
</comment>
<organism evidence="5 6">
    <name type="scientific">Actinomadura alba</name>
    <dbReference type="NCBI Taxonomy" id="406431"/>
    <lineage>
        <taxon>Bacteria</taxon>
        <taxon>Bacillati</taxon>
        <taxon>Actinomycetota</taxon>
        <taxon>Actinomycetes</taxon>
        <taxon>Streptosporangiales</taxon>
        <taxon>Thermomonosporaceae</taxon>
        <taxon>Actinomadura</taxon>
    </lineage>
</organism>
<dbReference type="InterPro" id="IPR020476">
    <property type="entry name" value="Nudix_hydrolase"/>
</dbReference>
<evidence type="ECO:0000313" key="5">
    <source>
        <dbReference type="EMBL" id="MBC6465838.1"/>
    </source>
</evidence>
<sequence length="199" mass="22313">MRLDVEIPDDGLRHQYCWGCRAETVTPDHGAAGFTCTTCGQKHSRVLVIDPAVNWWVDSAGEYWHESAGVFVRRADGLFLFFERVFFPLQWTVPAGHVDRGEDPRCAARRELSEEVGLEVDLADVIELGVDDVPGDSCWRGSDAHRWHSFLVEVPMNTTVQVLEEGRRPVWLPPADALGRSLTVPVRTLIERYEGAGLS</sequence>
<gene>
    <name evidence="5" type="ORF">HKK74_10060</name>
</gene>
<proteinExistence type="inferred from homology"/>
<dbReference type="PANTHER" id="PTHR43736">
    <property type="entry name" value="ADP-RIBOSE PYROPHOSPHATASE"/>
    <property type="match status" value="1"/>
</dbReference>
<dbReference type="Gene3D" id="3.90.79.10">
    <property type="entry name" value="Nucleoside Triphosphate Pyrophosphohydrolase"/>
    <property type="match status" value="1"/>
</dbReference>
<protein>
    <submittedName>
        <fullName evidence="5">NUDIX hydrolase</fullName>
    </submittedName>
</protein>